<name>A0AAD7F7I7_9AGAR</name>
<keyword evidence="2" id="KW-1185">Reference proteome</keyword>
<dbReference type="Pfam" id="PF18758">
    <property type="entry name" value="KDZ"/>
    <property type="match status" value="1"/>
</dbReference>
<dbReference type="InterPro" id="IPR040521">
    <property type="entry name" value="KDZ"/>
</dbReference>
<proteinExistence type="predicted"/>
<accession>A0AAD7F7I7</accession>
<dbReference type="Proteomes" id="UP001218218">
    <property type="component" value="Unassembled WGS sequence"/>
</dbReference>
<sequence length="127" mass="15443">MLRWDLEGCERYFSRWNALAKSCRYASRFHRQQEITTYAKHFDSFETYVNLSKFLCTNYRQALTILKMEPALKDWMRQEHVESFDEFHQWLLEEKEYLVGLKHTAKTKVETLEMEYVQKLVNLSTSE</sequence>
<dbReference type="EMBL" id="JARIHO010000001">
    <property type="protein sequence ID" value="KAJ7369221.1"/>
    <property type="molecule type" value="Genomic_DNA"/>
</dbReference>
<gene>
    <name evidence="1" type="ORF">DFH08DRAFT_675533</name>
</gene>
<comment type="caution">
    <text evidence="1">The sequence shown here is derived from an EMBL/GenBank/DDBJ whole genome shotgun (WGS) entry which is preliminary data.</text>
</comment>
<reference evidence="1" key="1">
    <citation type="submission" date="2023-03" db="EMBL/GenBank/DDBJ databases">
        <title>Massive genome expansion in bonnet fungi (Mycena s.s.) driven by repeated elements and novel gene families across ecological guilds.</title>
        <authorList>
            <consortium name="Lawrence Berkeley National Laboratory"/>
            <person name="Harder C.B."/>
            <person name="Miyauchi S."/>
            <person name="Viragh M."/>
            <person name="Kuo A."/>
            <person name="Thoen E."/>
            <person name="Andreopoulos B."/>
            <person name="Lu D."/>
            <person name="Skrede I."/>
            <person name="Drula E."/>
            <person name="Henrissat B."/>
            <person name="Morin E."/>
            <person name="Kohler A."/>
            <person name="Barry K."/>
            <person name="LaButti K."/>
            <person name="Morin E."/>
            <person name="Salamov A."/>
            <person name="Lipzen A."/>
            <person name="Mereny Z."/>
            <person name="Hegedus B."/>
            <person name="Baldrian P."/>
            <person name="Stursova M."/>
            <person name="Weitz H."/>
            <person name="Taylor A."/>
            <person name="Grigoriev I.V."/>
            <person name="Nagy L.G."/>
            <person name="Martin F."/>
            <person name="Kauserud H."/>
        </authorList>
    </citation>
    <scope>NUCLEOTIDE SEQUENCE</scope>
    <source>
        <strain evidence="1">CBHHK002</strain>
    </source>
</reference>
<dbReference type="AlphaFoldDB" id="A0AAD7F7I7"/>
<evidence type="ECO:0000313" key="2">
    <source>
        <dbReference type="Proteomes" id="UP001218218"/>
    </source>
</evidence>
<protein>
    <submittedName>
        <fullName evidence="1">Uncharacterized protein</fullName>
    </submittedName>
</protein>
<evidence type="ECO:0000313" key="1">
    <source>
        <dbReference type="EMBL" id="KAJ7369221.1"/>
    </source>
</evidence>
<organism evidence="1 2">
    <name type="scientific">Mycena albidolilacea</name>
    <dbReference type="NCBI Taxonomy" id="1033008"/>
    <lineage>
        <taxon>Eukaryota</taxon>
        <taxon>Fungi</taxon>
        <taxon>Dikarya</taxon>
        <taxon>Basidiomycota</taxon>
        <taxon>Agaricomycotina</taxon>
        <taxon>Agaricomycetes</taxon>
        <taxon>Agaricomycetidae</taxon>
        <taxon>Agaricales</taxon>
        <taxon>Marasmiineae</taxon>
        <taxon>Mycenaceae</taxon>
        <taxon>Mycena</taxon>
    </lineage>
</organism>